<feature type="transmembrane region" description="Helical" evidence="6">
    <location>
        <begin position="12"/>
        <end position="37"/>
    </location>
</feature>
<dbReference type="PIRSF" id="PIRSF002419">
    <property type="entry name" value="Tetraspanin"/>
    <property type="match status" value="1"/>
</dbReference>
<protein>
    <recommendedName>
        <fullName evidence="6">Tetraspanin</fullName>
    </recommendedName>
</protein>
<comment type="subcellular location">
    <subcellularLocation>
        <location evidence="1 6">Membrane</location>
        <topology evidence="1 6">Multi-pass membrane protein</topology>
    </subcellularLocation>
</comment>
<reference evidence="7 8" key="1">
    <citation type="submission" date="2024-05" db="EMBL/GenBank/DDBJ databases">
        <authorList>
            <person name="Wallberg A."/>
        </authorList>
    </citation>
    <scope>NUCLEOTIDE SEQUENCE [LARGE SCALE GENOMIC DNA]</scope>
</reference>
<dbReference type="CDD" id="cd03127">
    <property type="entry name" value="tetraspanin_LEL"/>
    <property type="match status" value="1"/>
</dbReference>
<keyword evidence="5 6" id="KW-0472">Membrane</keyword>
<evidence type="ECO:0000256" key="2">
    <source>
        <dbReference type="ARBA" id="ARBA00006840"/>
    </source>
</evidence>
<evidence type="ECO:0000313" key="8">
    <source>
        <dbReference type="Proteomes" id="UP001497623"/>
    </source>
</evidence>
<name>A0AAV2Q621_MEGNR</name>
<dbReference type="Gene3D" id="1.10.1450.10">
    <property type="entry name" value="Tetraspanin"/>
    <property type="match status" value="1"/>
</dbReference>
<dbReference type="Pfam" id="PF00335">
    <property type="entry name" value="Tetraspanin"/>
    <property type="match status" value="1"/>
</dbReference>
<dbReference type="SUPFAM" id="SSF48652">
    <property type="entry name" value="Tetraspanin"/>
    <property type="match status" value="1"/>
</dbReference>
<evidence type="ECO:0000256" key="3">
    <source>
        <dbReference type="ARBA" id="ARBA00022692"/>
    </source>
</evidence>
<dbReference type="EMBL" id="CAXKWB010003568">
    <property type="protein sequence ID" value="CAL4069512.1"/>
    <property type="molecule type" value="Genomic_DNA"/>
</dbReference>
<sequence>TKMIKASDILKIMLYVSNFIMLICSLTLLVMFALMMVNGKQYVDLTGQYSSLYMFITVILLSLTMLGASIFGCCGMANQNIRCLTVYLGVVSLMIVVLVTCGIVGWWKKDEAFGEIGRELKESLQDYEPGSTNEETKAWDDIQEYLHCCGINSTKDWNMVESYRDARTLKYPHSCKDPNGTGAYVDGCLLKISMWFRENLWNIGFVISGFVIFMLMSVCLVCMMIASVHSSTKYDVERTHLTRN</sequence>
<feature type="non-terminal residue" evidence="7">
    <location>
        <position position="1"/>
    </location>
</feature>
<dbReference type="Proteomes" id="UP001497623">
    <property type="component" value="Unassembled WGS sequence"/>
</dbReference>
<evidence type="ECO:0000256" key="1">
    <source>
        <dbReference type="ARBA" id="ARBA00004141"/>
    </source>
</evidence>
<comment type="caution">
    <text evidence="7">The sequence shown here is derived from an EMBL/GenBank/DDBJ whole genome shotgun (WGS) entry which is preliminary data.</text>
</comment>
<dbReference type="InterPro" id="IPR000301">
    <property type="entry name" value="Tetraspanin_animals"/>
</dbReference>
<accession>A0AAV2Q621</accession>
<evidence type="ECO:0000256" key="6">
    <source>
        <dbReference type="RuleBase" id="RU361218"/>
    </source>
</evidence>
<feature type="transmembrane region" description="Helical" evidence="6">
    <location>
        <begin position="52"/>
        <end position="74"/>
    </location>
</feature>
<dbReference type="PRINTS" id="PR00259">
    <property type="entry name" value="TMFOUR"/>
</dbReference>
<comment type="similarity">
    <text evidence="2 6">Belongs to the tetraspanin (TM4SF) family.</text>
</comment>
<dbReference type="GO" id="GO:0005886">
    <property type="term" value="C:plasma membrane"/>
    <property type="evidence" value="ECO:0007669"/>
    <property type="project" value="TreeGrafter"/>
</dbReference>
<dbReference type="PANTHER" id="PTHR19282:SF544">
    <property type="entry name" value="TETRASPANIN"/>
    <property type="match status" value="1"/>
</dbReference>
<dbReference type="PANTHER" id="PTHR19282">
    <property type="entry name" value="TETRASPANIN"/>
    <property type="match status" value="1"/>
</dbReference>
<feature type="transmembrane region" description="Helical" evidence="6">
    <location>
        <begin position="86"/>
        <end position="107"/>
    </location>
</feature>
<dbReference type="InterPro" id="IPR008952">
    <property type="entry name" value="Tetraspanin_EC2_sf"/>
</dbReference>
<evidence type="ECO:0000256" key="4">
    <source>
        <dbReference type="ARBA" id="ARBA00022989"/>
    </source>
</evidence>
<dbReference type="AlphaFoldDB" id="A0AAV2Q621"/>
<dbReference type="InterPro" id="IPR018499">
    <property type="entry name" value="Tetraspanin/Peripherin"/>
</dbReference>
<keyword evidence="3 6" id="KW-0812">Transmembrane</keyword>
<keyword evidence="4 6" id="KW-1133">Transmembrane helix</keyword>
<evidence type="ECO:0000313" key="7">
    <source>
        <dbReference type="EMBL" id="CAL4069512.1"/>
    </source>
</evidence>
<gene>
    <name evidence="7" type="ORF">MNOR_LOCUS7908</name>
</gene>
<organism evidence="7 8">
    <name type="scientific">Meganyctiphanes norvegica</name>
    <name type="common">Northern krill</name>
    <name type="synonym">Thysanopoda norvegica</name>
    <dbReference type="NCBI Taxonomy" id="48144"/>
    <lineage>
        <taxon>Eukaryota</taxon>
        <taxon>Metazoa</taxon>
        <taxon>Ecdysozoa</taxon>
        <taxon>Arthropoda</taxon>
        <taxon>Crustacea</taxon>
        <taxon>Multicrustacea</taxon>
        <taxon>Malacostraca</taxon>
        <taxon>Eumalacostraca</taxon>
        <taxon>Eucarida</taxon>
        <taxon>Euphausiacea</taxon>
        <taxon>Euphausiidae</taxon>
        <taxon>Meganyctiphanes</taxon>
    </lineage>
</organism>
<evidence type="ECO:0000256" key="5">
    <source>
        <dbReference type="ARBA" id="ARBA00023136"/>
    </source>
</evidence>
<proteinExistence type="inferred from homology"/>
<feature type="transmembrane region" description="Helical" evidence="6">
    <location>
        <begin position="203"/>
        <end position="228"/>
    </location>
</feature>
<keyword evidence="8" id="KW-1185">Reference proteome</keyword>